<keyword evidence="1" id="KW-0472">Membrane</keyword>
<sequence length="136" mass="15822">MKETIYKSLVLSLLLTNIWSVITFFIYFFESPGLFSGFKTLGFFLYSCWISAGLGLAIILLSFIKRFKIKFKIFSLALISWVNLFFFILLIITLTLEIIQSEAFFEILFYANIIVAPISLLMIKKIIKQHNNQLNE</sequence>
<keyword evidence="1" id="KW-0812">Transmembrane</keyword>
<keyword evidence="1" id="KW-1133">Transmembrane helix</keyword>
<reference evidence="3" key="1">
    <citation type="submission" date="2016-11" db="EMBL/GenBank/DDBJ databases">
        <authorList>
            <person name="Varghese N."/>
            <person name="Submissions S."/>
        </authorList>
    </citation>
    <scope>NUCLEOTIDE SEQUENCE [LARGE SCALE GENOMIC DNA]</scope>
    <source>
        <strain evidence="3">DSM 24724</strain>
    </source>
</reference>
<feature type="transmembrane region" description="Helical" evidence="1">
    <location>
        <begin position="41"/>
        <end position="64"/>
    </location>
</feature>
<gene>
    <name evidence="2" type="ORF">SAMN05444484_102449</name>
</gene>
<dbReference type="AlphaFoldDB" id="A0A1M7D6E7"/>
<feature type="transmembrane region" description="Helical" evidence="1">
    <location>
        <begin position="9"/>
        <end position="29"/>
    </location>
</feature>
<evidence type="ECO:0000313" key="2">
    <source>
        <dbReference type="EMBL" id="SHL75082.1"/>
    </source>
</evidence>
<dbReference type="EMBL" id="FRBT01000002">
    <property type="protein sequence ID" value="SHL75082.1"/>
    <property type="molecule type" value="Genomic_DNA"/>
</dbReference>
<feature type="transmembrane region" description="Helical" evidence="1">
    <location>
        <begin position="104"/>
        <end position="123"/>
    </location>
</feature>
<evidence type="ECO:0000256" key="1">
    <source>
        <dbReference type="SAM" id="Phobius"/>
    </source>
</evidence>
<keyword evidence="3" id="KW-1185">Reference proteome</keyword>
<evidence type="ECO:0000313" key="3">
    <source>
        <dbReference type="Proteomes" id="UP000184028"/>
    </source>
</evidence>
<organism evidence="2 3">
    <name type="scientific">Flavobacterium chilense</name>
    <dbReference type="NCBI Taxonomy" id="946677"/>
    <lineage>
        <taxon>Bacteria</taxon>
        <taxon>Pseudomonadati</taxon>
        <taxon>Bacteroidota</taxon>
        <taxon>Flavobacteriia</taxon>
        <taxon>Flavobacteriales</taxon>
        <taxon>Flavobacteriaceae</taxon>
        <taxon>Flavobacterium</taxon>
    </lineage>
</organism>
<feature type="transmembrane region" description="Helical" evidence="1">
    <location>
        <begin position="76"/>
        <end position="98"/>
    </location>
</feature>
<accession>A0A1M7D6E7</accession>
<dbReference type="STRING" id="946677.SAMN05444484_102449"/>
<proteinExistence type="predicted"/>
<dbReference type="Proteomes" id="UP000184028">
    <property type="component" value="Unassembled WGS sequence"/>
</dbReference>
<name>A0A1M7D6E7_9FLAO</name>
<protein>
    <submittedName>
        <fullName evidence="2">Uncharacterized protein</fullName>
    </submittedName>
</protein>